<dbReference type="GO" id="GO:0046872">
    <property type="term" value="F:metal ion binding"/>
    <property type="evidence" value="ECO:0007669"/>
    <property type="project" value="UniProtKB-KW"/>
</dbReference>
<protein>
    <submittedName>
        <fullName evidence="11">Zinc metalloprotease</fullName>
    </submittedName>
</protein>
<proteinExistence type="inferred from homology"/>
<evidence type="ECO:0000256" key="3">
    <source>
        <dbReference type="ARBA" id="ARBA00022723"/>
    </source>
</evidence>
<feature type="region of interest" description="Disordered" evidence="9">
    <location>
        <begin position="138"/>
        <end position="168"/>
    </location>
</feature>
<keyword evidence="12" id="KW-1185">Reference proteome</keyword>
<dbReference type="Proteomes" id="UP000275401">
    <property type="component" value="Unassembled WGS sequence"/>
</dbReference>
<keyword evidence="7 11" id="KW-0482">Metalloprotease</keyword>
<dbReference type="PANTHER" id="PTHR47466">
    <property type="match status" value="1"/>
</dbReference>
<dbReference type="EMBL" id="RIBZ01000062">
    <property type="protein sequence ID" value="RNG35070.1"/>
    <property type="molecule type" value="Genomic_DNA"/>
</dbReference>
<keyword evidence="2 11" id="KW-0645">Protease</keyword>
<evidence type="ECO:0000259" key="10">
    <source>
        <dbReference type="Pfam" id="PF05572"/>
    </source>
</evidence>
<evidence type="ECO:0000256" key="8">
    <source>
        <dbReference type="ARBA" id="ARBA00023157"/>
    </source>
</evidence>
<evidence type="ECO:0000313" key="12">
    <source>
        <dbReference type="Proteomes" id="UP000275401"/>
    </source>
</evidence>
<dbReference type="SUPFAM" id="SSF55486">
    <property type="entry name" value="Metalloproteases ('zincins'), catalytic domain"/>
    <property type="match status" value="1"/>
</dbReference>
<evidence type="ECO:0000256" key="4">
    <source>
        <dbReference type="ARBA" id="ARBA00022729"/>
    </source>
</evidence>
<evidence type="ECO:0000256" key="6">
    <source>
        <dbReference type="ARBA" id="ARBA00022833"/>
    </source>
</evidence>
<keyword evidence="4" id="KW-0732">Signal</keyword>
<evidence type="ECO:0000256" key="5">
    <source>
        <dbReference type="ARBA" id="ARBA00022801"/>
    </source>
</evidence>
<dbReference type="Gene3D" id="3.40.390.10">
    <property type="entry name" value="Collagenase (Catalytic Domain)"/>
    <property type="match status" value="1"/>
</dbReference>
<evidence type="ECO:0000256" key="7">
    <source>
        <dbReference type="ARBA" id="ARBA00023049"/>
    </source>
</evidence>
<keyword evidence="3" id="KW-0479">Metal-binding</keyword>
<accession>A0A3M8X1H9</accession>
<reference evidence="11 12" key="1">
    <citation type="submission" date="2018-11" db="EMBL/GenBank/DDBJ databases">
        <title>The Potential of Streptomyces as Biocontrol Agents against the Tomato grey mould, Botrytis cinerea (Gray mold) Frontiers in Microbiology.</title>
        <authorList>
            <person name="Li D."/>
        </authorList>
    </citation>
    <scope>NUCLEOTIDE SEQUENCE [LARGE SCALE GENOMIC DNA]</scope>
    <source>
        <strain evidence="11 12">NEAU-LD23</strain>
    </source>
</reference>
<dbReference type="CDD" id="cd04275">
    <property type="entry name" value="ZnMc_pappalysin_like"/>
    <property type="match status" value="1"/>
</dbReference>
<dbReference type="PANTHER" id="PTHR47466:SF1">
    <property type="entry name" value="METALLOPROTEASE MEP1 (AFU_ORTHOLOGUE AFUA_1G07730)-RELATED"/>
    <property type="match status" value="1"/>
</dbReference>
<evidence type="ECO:0000313" key="11">
    <source>
        <dbReference type="EMBL" id="RNG35070.1"/>
    </source>
</evidence>
<evidence type="ECO:0000256" key="2">
    <source>
        <dbReference type="ARBA" id="ARBA00022670"/>
    </source>
</evidence>
<comment type="similarity">
    <text evidence="1">Belongs to the peptidase M43B family.</text>
</comment>
<keyword evidence="8" id="KW-1015">Disulfide bond</keyword>
<name>A0A3M8X1H9_9ACTN</name>
<feature type="domain" description="Peptidase M43 pregnancy-associated plasma-A" evidence="10">
    <location>
        <begin position="169"/>
        <end position="310"/>
    </location>
</feature>
<dbReference type="InterPro" id="IPR008754">
    <property type="entry name" value="Peptidase_M43"/>
</dbReference>
<keyword evidence="6" id="KW-0862">Zinc</keyword>
<dbReference type="RefSeq" id="WP_123098677.1">
    <property type="nucleotide sequence ID" value="NZ_RIBZ01000062.1"/>
</dbReference>
<organism evidence="11 12">
    <name type="scientific">Streptomyces botrytidirepellens</name>
    <dbReference type="NCBI Taxonomy" id="2486417"/>
    <lineage>
        <taxon>Bacteria</taxon>
        <taxon>Bacillati</taxon>
        <taxon>Actinomycetota</taxon>
        <taxon>Actinomycetes</taxon>
        <taxon>Kitasatosporales</taxon>
        <taxon>Streptomycetaceae</taxon>
        <taxon>Streptomyces</taxon>
    </lineage>
</organism>
<evidence type="ECO:0000256" key="1">
    <source>
        <dbReference type="ARBA" id="ARBA00008721"/>
    </source>
</evidence>
<dbReference type="AlphaFoldDB" id="A0A3M8X1H9"/>
<keyword evidence="5" id="KW-0378">Hydrolase</keyword>
<dbReference type="InterPro" id="IPR024079">
    <property type="entry name" value="MetalloPept_cat_dom_sf"/>
</dbReference>
<comment type="caution">
    <text evidence="11">The sequence shown here is derived from an EMBL/GenBank/DDBJ whole genome shotgun (WGS) entry which is preliminary data.</text>
</comment>
<dbReference type="Pfam" id="PF05572">
    <property type="entry name" value="Peptidase_M43"/>
    <property type="match status" value="1"/>
</dbReference>
<evidence type="ECO:0000256" key="9">
    <source>
        <dbReference type="SAM" id="MobiDB-lite"/>
    </source>
</evidence>
<dbReference type="GO" id="GO:0006508">
    <property type="term" value="P:proteolysis"/>
    <property type="evidence" value="ECO:0007669"/>
    <property type="project" value="UniProtKB-KW"/>
</dbReference>
<dbReference type="GO" id="GO:0008237">
    <property type="term" value="F:metallopeptidase activity"/>
    <property type="evidence" value="ECO:0007669"/>
    <property type="project" value="UniProtKB-KW"/>
</dbReference>
<gene>
    <name evidence="11" type="ORF">EEJ42_04330</name>
</gene>
<sequence>MSDESFRSAFSDQTDWCGTMAAHQHLLDTKPDYADNRRLIEEAASVYESGERRMAREEVIDIPVVVHVVHHTDEQNISDAQIRSQIDVLTRDFGKKNLDISKVSTAWQGLAEDARIRFHLATTDPIGRTTTGITRTRTSRTSFAPPDPEATDPEKRKGNQVKFTQSGGQDAWPANTYLNLWVCQLERSLLGYAQFPGGPAATDGVVITYKAFGTNGTATAPFHGGRTATHEVGHWLNLRHIWGDKRGCAGDDFVADTPNQEGPNFGSPSFPHVTCNNGPNGDMFQNYMDYTDDAAMFMFTKGQVARMHSTFENARMTFAARETVLA</sequence>